<evidence type="ECO:0008006" key="3">
    <source>
        <dbReference type="Google" id="ProtNLM"/>
    </source>
</evidence>
<dbReference type="EMBL" id="AQQY01000001">
    <property type="protein sequence ID" value="KCV83175.1"/>
    <property type="molecule type" value="Genomic_DNA"/>
</dbReference>
<organism evidence="1 2">
    <name type="scientific">Actibacterium atlanticum</name>
    <dbReference type="NCBI Taxonomy" id="1461693"/>
    <lineage>
        <taxon>Bacteria</taxon>
        <taxon>Pseudomonadati</taxon>
        <taxon>Pseudomonadota</taxon>
        <taxon>Alphaproteobacteria</taxon>
        <taxon>Rhodobacterales</taxon>
        <taxon>Roseobacteraceae</taxon>
        <taxon>Actibacterium</taxon>
    </lineage>
</organism>
<dbReference type="Proteomes" id="UP000024836">
    <property type="component" value="Unassembled WGS sequence"/>
</dbReference>
<dbReference type="OrthoDB" id="7658992at2"/>
<evidence type="ECO:0000313" key="2">
    <source>
        <dbReference type="Proteomes" id="UP000024836"/>
    </source>
</evidence>
<comment type="caution">
    <text evidence="1">The sequence shown here is derived from an EMBL/GenBank/DDBJ whole genome shotgun (WGS) entry which is preliminary data.</text>
</comment>
<keyword evidence="2" id="KW-1185">Reference proteome</keyword>
<dbReference type="STRING" id="1461693.ATO10_00400"/>
<dbReference type="InterPro" id="IPR020349">
    <property type="entry name" value="Uncharacterised_14.7kDa"/>
</dbReference>
<accession>A0A058ZPM9</accession>
<protein>
    <recommendedName>
        <fullName evidence="3">NADH dehydrogenase subunit E</fullName>
    </recommendedName>
</protein>
<reference evidence="1 2" key="1">
    <citation type="submission" date="2013-04" db="EMBL/GenBank/DDBJ databases">
        <title>Shimia sp. 22II-S11-Z10 Genome Sequencing.</title>
        <authorList>
            <person name="Lai Q."/>
            <person name="Li G."/>
            <person name="Shao Z."/>
        </authorList>
    </citation>
    <scope>NUCLEOTIDE SEQUENCE [LARGE SCALE GENOMIC DNA]</scope>
    <source>
        <strain evidence="2">22II-S11-Z10</strain>
    </source>
</reference>
<dbReference type="RefSeq" id="WP_051597860.1">
    <property type="nucleotide sequence ID" value="NZ_AQQY01000001.1"/>
</dbReference>
<evidence type="ECO:0000313" key="1">
    <source>
        <dbReference type="EMBL" id="KCV83175.1"/>
    </source>
</evidence>
<dbReference type="AlphaFoldDB" id="A0A058ZPM9"/>
<dbReference type="eggNOG" id="ENOG50330KF">
    <property type="taxonomic scope" value="Bacteria"/>
</dbReference>
<name>A0A058ZPM9_9RHOB</name>
<sequence length="137" mass="14994">MNTLKTLAFATTVTGLSMGPSLASANGLRDHQQINDGLLIIAIGDKIQDNCPSIEPRMFKAYSFAKTLERLAKNDGYTDDEIRAFVKDKAEKARVKGLADTYLAQRGVQQDDPLSYCTAGLNEIEKNSQIGVLLKTK</sequence>
<proteinExistence type="predicted"/>
<gene>
    <name evidence="1" type="ORF">ATO10_00400</name>
</gene>
<dbReference type="Pfam" id="PF17267">
    <property type="entry name" value="DUF5333"/>
    <property type="match status" value="1"/>
</dbReference>